<protein>
    <submittedName>
        <fullName evidence="2">Uncharacterized protein</fullName>
    </submittedName>
</protein>
<evidence type="ECO:0000313" key="2">
    <source>
        <dbReference type="EMBL" id="KMU81464.1"/>
    </source>
</evidence>
<evidence type="ECO:0000313" key="3">
    <source>
        <dbReference type="Proteomes" id="UP000054559"/>
    </source>
</evidence>
<name>A0A0J8R8V3_COCIT</name>
<feature type="compositionally biased region" description="Low complexity" evidence="1">
    <location>
        <begin position="82"/>
        <end position="93"/>
    </location>
</feature>
<dbReference type="AlphaFoldDB" id="A0A0J8R8V3"/>
<feature type="region of interest" description="Disordered" evidence="1">
    <location>
        <begin position="67"/>
        <end position="96"/>
    </location>
</feature>
<accession>A0A0J8R8V3</accession>
<sequence length="143" mass="15953">MRLAQAPELAHSKITQSTAAPLKVRQWASPDPSVNKQQERAWICKSLENYPSMEDGEFTSWKAVHFRQNRARDGKEDPPAPQAAGPGAVAPAPESNRVTPISTLWLLEQAKDIETEHLFRQGRVNSPDLSHLRNVRHKDGSPS</sequence>
<reference evidence="3" key="1">
    <citation type="journal article" date="2010" name="Genome Res.">
        <title>Population genomic sequencing of Coccidioides fungi reveals recent hybridization and transposon control.</title>
        <authorList>
            <person name="Neafsey D.E."/>
            <person name="Barker B.M."/>
            <person name="Sharpton T.J."/>
            <person name="Stajich J.E."/>
            <person name="Park D.J."/>
            <person name="Whiston E."/>
            <person name="Hung C.-Y."/>
            <person name="McMahan C."/>
            <person name="White J."/>
            <person name="Sykes S."/>
            <person name="Heiman D."/>
            <person name="Young S."/>
            <person name="Zeng Q."/>
            <person name="Abouelleil A."/>
            <person name="Aftuck L."/>
            <person name="Bessette D."/>
            <person name="Brown A."/>
            <person name="FitzGerald M."/>
            <person name="Lui A."/>
            <person name="Macdonald J.P."/>
            <person name="Priest M."/>
            <person name="Orbach M.J."/>
            <person name="Galgiani J.N."/>
            <person name="Kirkland T.N."/>
            <person name="Cole G.T."/>
            <person name="Birren B.W."/>
            <person name="Henn M.R."/>
            <person name="Taylor J.W."/>
            <person name="Rounsley S.D."/>
        </authorList>
    </citation>
    <scope>NUCLEOTIDE SEQUENCE [LARGE SCALE GENOMIC DNA]</scope>
    <source>
        <strain evidence="3">RMSCC 3703</strain>
    </source>
</reference>
<organism evidence="2 3">
    <name type="scientific">Coccidioides immitis RMSCC 3703</name>
    <dbReference type="NCBI Taxonomy" id="454286"/>
    <lineage>
        <taxon>Eukaryota</taxon>
        <taxon>Fungi</taxon>
        <taxon>Dikarya</taxon>
        <taxon>Ascomycota</taxon>
        <taxon>Pezizomycotina</taxon>
        <taxon>Eurotiomycetes</taxon>
        <taxon>Eurotiomycetidae</taxon>
        <taxon>Onygenales</taxon>
        <taxon>Onygenaceae</taxon>
        <taxon>Coccidioides</taxon>
    </lineage>
</organism>
<dbReference type="EMBL" id="DS268201">
    <property type="protein sequence ID" value="KMU81464.1"/>
    <property type="molecule type" value="Genomic_DNA"/>
</dbReference>
<evidence type="ECO:0000256" key="1">
    <source>
        <dbReference type="SAM" id="MobiDB-lite"/>
    </source>
</evidence>
<gene>
    <name evidence="2" type="ORF">CISG_09035</name>
</gene>
<proteinExistence type="predicted"/>
<dbReference type="Proteomes" id="UP000054559">
    <property type="component" value="Unassembled WGS sequence"/>
</dbReference>
<feature type="region of interest" description="Disordered" evidence="1">
    <location>
        <begin position="123"/>
        <end position="143"/>
    </location>
</feature>
<feature type="region of interest" description="Disordered" evidence="1">
    <location>
        <begin position="1"/>
        <end position="37"/>
    </location>
</feature>